<evidence type="ECO:0008006" key="3">
    <source>
        <dbReference type="Google" id="ProtNLM"/>
    </source>
</evidence>
<organism evidence="1 2">
    <name type="scientific">Turnera subulata</name>
    <dbReference type="NCBI Taxonomy" id="218843"/>
    <lineage>
        <taxon>Eukaryota</taxon>
        <taxon>Viridiplantae</taxon>
        <taxon>Streptophyta</taxon>
        <taxon>Embryophyta</taxon>
        <taxon>Tracheophyta</taxon>
        <taxon>Spermatophyta</taxon>
        <taxon>Magnoliopsida</taxon>
        <taxon>eudicotyledons</taxon>
        <taxon>Gunneridae</taxon>
        <taxon>Pentapetalae</taxon>
        <taxon>rosids</taxon>
        <taxon>fabids</taxon>
        <taxon>Malpighiales</taxon>
        <taxon>Passifloraceae</taxon>
        <taxon>Turnera</taxon>
    </lineage>
</organism>
<evidence type="ECO:0000313" key="2">
    <source>
        <dbReference type="Proteomes" id="UP001141552"/>
    </source>
</evidence>
<accession>A0A9Q0IZ85</accession>
<dbReference type="AlphaFoldDB" id="A0A9Q0IZ85"/>
<reference evidence="1" key="2">
    <citation type="journal article" date="2023" name="Plants (Basel)">
        <title>Annotation of the Turnera subulata (Passifloraceae) Draft Genome Reveals the S-Locus Evolved after the Divergence of Turneroideae from Passifloroideae in a Stepwise Manner.</title>
        <authorList>
            <person name="Henning P.M."/>
            <person name="Roalson E.H."/>
            <person name="Mir W."/>
            <person name="McCubbin A.G."/>
            <person name="Shore J.S."/>
        </authorList>
    </citation>
    <scope>NUCLEOTIDE SEQUENCE</scope>
    <source>
        <strain evidence="1">F60SS</strain>
    </source>
</reference>
<dbReference type="EMBL" id="JAKUCV010007749">
    <property type="protein sequence ID" value="KAJ4822137.1"/>
    <property type="molecule type" value="Genomic_DNA"/>
</dbReference>
<gene>
    <name evidence="1" type="ORF">Tsubulata_045242</name>
</gene>
<reference evidence="1" key="1">
    <citation type="submission" date="2022-02" db="EMBL/GenBank/DDBJ databases">
        <authorList>
            <person name="Henning P.M."/>
            <person name="McCubbin A.G."/>
            <person name="Shore J.S."/>
        </authorList>
    </citation>
    <scope>NUCLEOTIDE SEQUENCE</scope>
    <source>
        <strain evidence="1">F60SS</strain>
        <tissue evidence="1">Leaves</tissue>
    </source>
</reference>
<sequence length="50" mass="5872">MICPLCSEVVEDITHLLLLCPVIVPLWQRLCRWWGVCWIAPGCMVDWFVQ</sequence>
<proteinExistence type="predicted"/>
<comment type="caution">
    <text evidence="1">The sequence shown here is derived from an EMBL/GenBank/DDBJ whole genome shotgun (WGS) entry which is preliminary data.</text>
</comment>
<protein>
    <recommendedName>
        <fullName evidence="3">Reverse transcriptase zinc-binding domain-containing protein</fullName>
    </recommendedName>
</protein>
<evidence type="ECO:0000313" key="1">
    <source>
        <dbReference type="EMBL" id="KAJ4822137.1"/>
    </source>
</evidence>
<name>A0A9Q0IZ85_9ROSI</name>
<keyword evidence="2" id="KW-1185">Reference proteome</keyword>
<dbReference type="OrthoDB" id="1088926at2759"/>
<dbReference type="Proteomes" id="UP001141552">
    <property type="component" value="Unassembled WGS sequence"/>
</dbReference>